<feature type="domain" description="Phospholipid/glycerol acyltransferase" evidence="7">
    <location>
        <begin position="76"/>
        <end position="195"/>
    </location>
</feature>
<keyword evidence="6" id="KW-1133">Transmembrane helix</keyword>
<evidence type="ECO:0000313" key="9">
    <source>
        <dbReference type="Proteomes" id="UP000289792"/>
    </source>
</evidence>
<keyword evidence="3 8" id="KW-0808">Transferase</keyword>
<feature type="transmembrane region" description="Helical" evidence="6">
    <location>
        <begin position="7"/>
        <end position="27"/>
    </location>
</feature>
<name>A0A4Q0XJD3_9FLAO</name>
<dbReference type="Proteomes" id="UP000289792">
    <property type="component" value="Unassembled WGS sequence"/>
</dbReference>
<evidence type="ECO:0000256" key="5">
    <source>
        <dbReference type="ARBA" id="ARBA00023315"/>
    </source>
</evidence>
<dbReference type="InterPro" id="IPR002123">
    <property type="entry name" value="Plipid/glycerol_acylTrfase"/>
</dbReference>
<keyword evidence="6" id="KW-0812">Transmembrane</keyword>
<dbReference type="RefSeq" id="WP_129015395.1">
    <property type="nucleotide sequence ID" value="NZ_SDDZ01000001.1"/>
</dbReference>
<proteinExistence type="predicted"/>
<dbReference type="AlphaFoldDB" id="A0A4Q0XJD3"/>
<keyword evidence="2" id="KW-0444">Lipid biosynthesis</keyword>
<evidence type="ECO:0000256" key="3">
    <source>
        <dbReference type="ARBA" id="ARBA00022679"/>
    </source>
</evidence>
<reference evidence="8 9" key="1">
    <citation type="submission" date="2019-01" db="EMBL/GenBank/DDBJ databases">
        <title>Genome sequence of the Antarctic species Gelidibacter gilvus ACAM 158(T).</title>
        <authorList>
            <person name="Bowman J.P."/>
        </authorList>
    </citation>
    <scope>NUCLEOTIDE SEQUENCE [LARGE SCALE GENOMIC DNA]</scope>
    <source>
        <strain evidence="8 9">IC158</strain>
    </source>
</reference>
<dbReference type="SMART" id="SM00563">
    <property type="entry name" value="PlsC"/>
    <property type="match status" value="1"/>
</dbReference>
<dbReference type="OrthoDB" id="9803035at2"/>
<dbReference type="GO" id="GO:0006654">
    <property type="term" value="P:phosphatidic acid biosynthetic process"/>
    <property type="evidence" value="ECO:0007669"/>
    <property type="project" value="TreeGrafter"/>
</dbReference>
<keyword evidence="9" id="KW-1185">Reference proteome</keyword>
<keyword evidence="5 8" id="KW-0012">Acyltransferase</keyword>
<dbReference type="CDD" id="cd07989">
    <property type="entry name" value="LPLAT_AGPAT-like"/>
    <property type="match status" value="1"/>
</dbReference>
<evidence type="ECO:0000256" key="6">
    <source>
        <dbReference type="SAM" id="Phobius"/>
    </source>
</evidence>
<comment type="pathway">
    <text evidence="1">Lipid metabolism.</text>
</comment>
<keyword evidence="4" id="KW-0443">Lipid metabolism</keyword>
<dbReference type="Pfam" id="PF01553">
    <property type="entry name" value="Acyltransferase"/>
    <property type="match status" value="1"/>
</dbReference>
<evidence type="ECO:0000256" key="2">
    <source>
        <dbReference type="ARBA" id="ARBA00022516"/>
    </source>
</evidence>
<sequence>MRKILAYPLTVLYFICFGITLIVFHPIQWICFNVFGYQAHKISVDWLQFFLIRCLNVLGTRFTFTNPYDIDTDQPLIIVANHQSMYDISPIMWYMRKHHPKFISKKELGRGIPSVSYNLRHGGSVLIDRKNPRQAITAIMKFGEYIENNKRAAVIFPEGTRSKTGVPKPFQTKGLEMMIKKAPSATIVPISINNSWKMLRYGKFPMGIGNHLKFTVHQPIKIATFVDKQELIRSVEETISSNIHP</sequence>
<dbReference type="GO" id="GO:0003841">
    <property type="term" value="F:1-acylglycerol-3-phosphate O-acyltransferase activity"/>
    <property type="evidence" value="ECO:0007669"/>
    <property type="project" value="TreeGrafter"/>
</dbReference>
<protein>
    <submittedName>
        <fullName evidence="8">1-acyl-sn-glycerol-3-phosphate acyltransferase</fullName>
    </submittedName>
</protein>
<dbReference type="SUPFAM" id="SSF69593">
    <property type="entry name" value="Glycerol-3-phosphate (1)-acyltransferase"/>
    <property type="match status" value="1"/>
</dbReference>
<gene>
    <name evidence="8" type="ORF">ESZ48_00730</name>
</gene>
<accession>A0A4Q0XJD3</accession>
<evidence type="ECO:0000256" key="4">
    <source>
        <dbReference type="ARBA" id="ARBA00023098"/>
    </source>
</evidence>
<evidence type="ECO:0000313" key="8">
    <source>
        <dbReference type="EMBL" id="RXJ52258.1"/>
    </source>
</evidence>
<dbReference type="EMBL" id="SDDZ01000001">
    <property type="protein sequence ID" value="RXJ52258.1"/>
    <property type="molecule type" value="Genomic_DNA"/>
</dbReference>
<evidence type="ECO:0000256" key="1">
    <source>
        <dbReference type="ARBA" id="ARBA00005189"/>
    </source>
</evidence>
<evidence type="ECO:0000259" key="7">
    <source>
        <dbReference type="SMART" id="SM00563"/>
    </source>
</evidence>
<dbReference type="PANTHER" id="PTHR10434">
    <property type="entry name" value="1-ACYL-SN-GLYCEROL-3-PHOSPHATE ACYLTRANSFERASE"/>
    <property type="match status" value="1"/>
</dbReference>
<organism evidence="8 9">
    <name type="scientific">Gelidibacter gilvus</name>
    <dbReference type="NCBI Taxonomy" id="59602"/>
    <lineage>
        <taxon>Bacteria</taxon>
        <taxon>Pseudomonadati</taxon>
        <taxon>Bacteroidota</taxon>
        <taxon>Flavobacteriia</taxon>
        <taxon>Flavobacteriales</taxon>
        <taxon>Flavobacteriaceae</taxon>
        <taxon>Gelidibacter</taxon>
    </lineage>
</organism>
<dbReference type="PANTHER" id="PTHR10434:SF64">
    <property type="entry name" value="1-ACYL-SN-GLYCEROL-3-PHOSPHATE ACYLTRANSFERASE-RELATED"/>
    <property type="match status" value="1"/>
</dbReference>
<keyword evidence="6" id="KW-0472">Membrane</keyword>
<comment type="caution">
    <text evidence="8">The sequence shown here is derived from an EMBL/GenBank/DDBJ whole genome shotgun (WGS) entry which is preliminary data.</text>
</comment>